<dbReference type="STRING" id="1210089.GCA_001613165_06745"/>
<organism evidence="2 3">
    <name type="scientific">Nocardia mexicana</name>
    <dbReference type="NCBI Taxonomy" id="279262"/>
    <lineage>
        <taxon>Bacteria</taxon>
        <taxon>Bacillati</taxon>
        <taxon>Actinomycetota</taxon>
        <taxon>Actinomycetes</taxon>
        <taxon>Mycobacteriales</taxon>
        <taxon>Nocardiaceae</taxon>
        <taxon>Nocardia</taxon>
    </lineage>
</organism>
<dbReference type="AlphaFoldDB" id="A0A370GTM9"/>
<feature type="compositionally biased region" description="Basic residues" evidence="1">
    <location>
        <begin position="95"/>
        <end position="105"/>
    </location>
</feature>
<accession>A0A370GTM9</accession>
<feature type="region of interest" description="Disordered" evidence="1">
    <location>
        <begin position="95"/>
        <end position="117"/>
    </location>
</feature>
<evidence type="ECO:0000313" key="3">
    <source>
        <dbReference type="Proteomes" id="UP000255355"/>
    </source>
</evidence>
<name>A0A370GTM9_9NOCA</name>
<evidence type="ECO:0000313" key="2">
    <source>
        <dbReference type="EMBL" id="RDI47048.1"/>
    </source>
</evidence>
<feature type="region of interest" description="Disordered" evidence="1">
    <location>
        <begin position="17"/>
        <end position="67"/>
    </location>
</feature>
<proteinExistence type="predicted"/>
<sequence>MRRRPRRYRISTEFRGSRRPIERTRRIRPGSNRMRGPAARHPPPARPRRTRRRRRRRSGAPTPLPGYTIQAAKGRRIQLRRNPISDFARVDRRNPVRRYRVRPGRTGRSPARGRTPCCRRNLFRSIPLRHGPLRGNRTAVRIPLRSNHCHRRDRPGPGRRSSNNPGTSALPRKHLPHNRIRRGVRVDPNIRRRPPTRSRRSIPCGPPPPGATVCRGCSPVSARRSSWPSP</sequence>
<gene>
    <name evidence="2" type="ORF">DFR68_10944</name>
</gene>
<dbReference type="EMBL" id="QQAZ01000009">
    <property type="protein sequence ID" value="RDI47048.1"/>
    <property type="molecule type" value="Genomic_DNA"/>
</dbReference>
<feature type="region of interest" description="Disordered" evidence="1">
    <location>
        <begin position="134"/>
        <end position="230"/>
    </location>
</feature>
<feature type="compositionally biased region" description="Basic residues" evidence="1">
    <location>
        <begin position="46"/>
        <end position="58"/>
    </location>
</feature>
<reference evidence="2 3" key="1">
    <citation type="submission" date="2018-07" db="EMBL/GenBank/DDBJ databases">
        <title>Genomic Encyclopedia of Type Strains, Phase IV (KMG-IV): sequencing the most valuable type-strain genomes for metagenomic binning, comparative biology and taxonomic classification.</title>
        <authorList>
            <person name="Goeker M."/>
        </authorList>
    </citation>
    <scope>NUCLEOTIDE SEQUENCE [LARGE SCALE GENOMIC DNA]</scope>
    <source>
        <strain evidence="2 3">DSM 44952</strain>
    </source>
</reference>
<keyword evidence="3" id="KW-1185">Reference proteome</keyword>
<dbReference type="Proteomes" id="UP000255355">
    <property type="component" value="Unassembled WGS sequence"/>
</dbReference>
<feature type="compositionally biased region" description="Low complexity" evidence="1">
    <location>
        <begin position="29"/>
        <end position="39"/>
    </location>
</feature>
<evidence type="ECO:0000256" key="1">
    <source>
        <dbReference type="SAM" id="MobiDB-lite"/>
    </source>
</evidence>
<feature type="compositionally biased region" description="Basic residues" evidence="1">
    <location>
        <begin position="171"/>
        <end position="183"/>
    </location>
</feature>
<protein>
    <submittedName>
        <fullName evidence="2">Uncharacterized protein</fullName>
    </submittedName>
</protein>
<feature type="compositionally biased region" description="Basic residues" evidence="1">
    <location>
        <begin position="191"/>
        <end position="200"/>
    </location>
</feature>
<comment type="caution">
    <text evidence="2">The sequence shown here is derived from an EMBL/GenBank/DDBJ whole genome shotgun (WGS) entry which is preliminary data.</text>
</comment>